<feature type="non-terminal residue" evidence="12">
    <location>
        <position position="1"/>
    </location>
</feature>
<keyword evidence="4" id="KW-0378">Hydrolase</keyword>
<comment type="caution">
    <text evidence="12">The sequence shown here is derived from an EMBL/GenBank/DDBJ whole genome shotgun (WGS) entry which is preliminary data.</text>
</comment>
<feature type="domain" description="Peptidase M16 C-terminal" evidence="9">
    <location>
        <begin position="204"/>
        <end position="384"/>
    </location>
</feature>
<dbReference type="Pfam" id="PF16187">
    <property type="entry name" value="Peptidase_M16_M"/>
    <property type="match status" value="1"/>
</dbReference>
<dbReference type="Pfam" id="PF00675">
    <property type="entry name" value="Peptidase_M16"/>
    <property type="match status" value="1"/>
</dbReference>
<evidence type="ECO:0000256" key="3">
    <source>
        <dbReference type="ARBA" id="ARBA00022723"/>
    </source>
</evidence>
<dbReference type="Pfam" id="PF22456">
    <property type="entry name" value="PqqF-like_C_4"/>
    <property type="match status" value="1"/>
</dbReference>
<dbReference type="GO" id="GO:0005829">
    <property type="term" value="C:cytosol"/>
    <property type="evidence" value="ECO:0007669"/>
    <property type="project" value="TreeGrafter"/>
</dbReference>
<evidence type="ECO:0000256" key="5">
    <source>
        <dbReference type="ARBA" id="ARBA00022833"/>
    </source>
</evidence>
<dbReference type="GO" id="GO:0046872">
    <property type="term" value="F:metal ion binding"/>
    <property type="evidence" value="ECO:0007669"/>
    <property type="project" value="UniProtKB-KW"/>
</dbReference>
<dbReference type="Proteomes" id="UP000663852">
    <property type="component" value="Unassembled WGS sequence"/>
</dbReference>
<dbReference type="Pfam" id="PF05193">
    <property type="entry name" value="Peptidase_M16_C"/>
    <property type="match status" value="1"/>
</dbReference>
<evidence type="ECO:0000313" key="12">
    <source>
        <dbReference type="EMBL" id="CAF1533872.1"/>
    </source>
</evidence>
<dbReference type="InterPro" id="IPR011765">
    <property type="entry name" value="Pept_M16_N"/>
</dbReference>
<feature type="domain" description="Coenzyme PQQ synthesis protein F-like C-terminal lobe" evidence="11">
    <location>
        <begin position="801"/>
        <end position="899"/>
    </location>
</feature>
<dbReference type="GO" id="GO:0043171">
    <property type="term" value="P:peptide catabolic process"/>
    <property type="evidence" value="ECO:0007669"/>
    <property type="project" value="TreeGrafter"/>
</dbReference>
<evidence type="ECO:0008006" key="14">
    <source>
        <dbReference type="Google" id="ProtNLM"/>
    </source>
</evidence>
<dbReference type="PANTHER" id="PTHR43690:SF18">
    <property type="entry name" value="INSULIN-DEGRADING ENZYME-RELATED"/>
    <property type="match status" value="1"/>
</dbReference>
<evidence type="ECO:0000259" key="9">
    <source>
        <dbReference type="Pfam" id="PF05193"/>
    </source>
</evidence>
<dbReference type="PANTHER" id="PTHR43690">
    <property type="entry name" value="NARDILYSIN"/>
    <property type="match status" value="1"/>
</dbReference>
<dbReference type="GO" id="GO:0005739">
    <property type="term" value="C:mitochondrion"/>
    <property type="evidence" value="ECO:0007669"/>
    <property type="project" value="TreeGrafter"/>
</dbReference>
<sequence length="933" mass="109893">MKTSELSSDDSILVRIVDTIKKSDIDEWNYRGLELSNGILCVLISHPKLDKAAAAINVSIGDLGDPNDVPGIAHFLEHMLFMGSSKYPNENEFSKFIENNGGISNAYTSTRETNYHFDINPNVLADALDIFANFFISPLFSSSSVEREIQAVNSEFERYLSSDAWRISQMEKSTLDPEHPYSRFGTGNIESLQTIPKESGIDIREALVQFYEDHYSANRMSLVVLSNHSLDDLQSFVISSFKDVPNKQLLSQRYPPDPFGETGRKTIYYVVPIAESRQMKISWVIPDFQEIYRCLPIWYISFLINHEGTDSLFSYLKRMGLVLKVTSYTAAQIAPGFNIFSIKIELTIDGLKQWERIVFLIYQYMTMIRNEGIQEWIFNEGKNMFIKHFQFAEKESPFDFVTNLASRIRDYSLTDCLFGCYELRDFREDLIRQLLDEYLIPSKMRIFLIGKEFSSIATEKEKWYGTQYKREDLSEDFVKKCETCGTIDDFKLPLPNDFIPTDFQLYHRQEETSIITRPQLPKKIKENEYYRLYYTEDRFYKLPKAFLYFDLSNSLVNIDPNHLIMNRIYVELVTDSLSSLTYPARRAGIYYELSASSYGIELNIYGFNHKIGILLEKIIDHLINLKIDQQRFEILRENEKQRLKNYHVDEPVSMASCGIYYLTSQYQWNNDELLNCIDDITLHDMDTFIRTLFTRFYVDSLMYGNITENQAIEYMTIFQRKFHEKHLFRPLFPSMWFIRRHLMLPDGTYRNKYFINKNDFIVILGCNFAYTMLNDGYRTNAIHVYLQCFHETLENNALINLFVQLIQESCYNQLRTKEQLGYIVRSGVHNTQGVYGVEIILQSNSEPEYLNQRIEIFLDSIRDYFEQMSNDEFEKQRNAFIIKSLEISKRMEDQGDIFWSEITSHEFCFDRPPLLSEILRKFERKDLIQFYDH</sequence>
<dbReference type="InterPro" id="IPR032632">
    <property type="entry name" value="Peptidase_M16_M"/>
</dbReference>
<protein>
    <recommendedName>
        <fullName evidence="14">Insulin-degrading enzyme-like protein</fullName>
    </recommendedName>
</protein>
<evidence type="ECO:0000256" key="6">
    <source>
        <dbReference type="ARBA" id="ARBA00023049"/>
    </source>
</evidence>
<dbReference type="InterPro" id="IPR007863">
    <property type="entry name" value="Peptidase_M16_C"/>
</dbReference>
<dbReference type="InterPro" id="IPR054734">
    <property type="entry name" value="PqqF-like_C_4"/>
</dbReference>
<organism evidence="12 13">
    <name type="scientific">Adineta ricciae</name>
    <name type="common">Rotifer</name>
    <dbReference type="NCBI Taxonomy" id="249248"/>
    <lineage>
        <taxon>Eukaryota</taxon>
        <taxon>Metazoa</taxon>
        <taxon>Spiralia</taxon>
        <taxon>Gnathifera</taxon>
        <taxon>Rotifera</taxon>
        <taxon>Eurotatoria</taxon>
        <taxon>Bdelloidea</taxon>
        <taxon>Adinetida</taxon>
        <taxon>Adinetidae</taxon>
        <taxon>Adineta</taxon>
    </lineage>
</organism>
<evidence type="ECO:0000259" key="11">
    <source>
        <dbReference type="Pfam" id="PF22456"/>
    </source>
</evidence>
<evidence type="ECO:0000259" key="10">
    <source>
        <dbReference type="Pfam" id="PF16187"/>
    </source>
</evidence>
<proteinExistence type="inferred from homology"/>
<evidence type="ECO:0000313" key="13">
    <source>
        <dbReference type="Proteomes" id="UP000663852"/>
    </source>
</evidence>
<evidence type="ECO:0000256" key="1">
    <source>
        <dbReference type="ARBA" id="ARBA00007261"/>
    </source>
</evidence>
<dbReference type="InterPro" id="IPR050626">
    <property type="entry name" value="Peptidase_M16"/>
</dbReference>
<dbReference type="SUPFAM" id="SSF63411">
    <property type="entry name" value="LuxS/MPP-like metallohydrolase"/>
    <property type="match status" value="4"/>
</dbReference>
<evidence type="ECO:0000256" key="2">
    <source>
        <dbReference type="ARBA" id="ARBA00022670"/>
    </source>
</evidence>
<accession>A0A815VY03</accession>
<reference evidence="12" key="1">
    <citation type="submission" date="2021-02" db="EMBL/GenBank/DDBJ databases">
        <authorList>
            <person name="Nowell W R."/>
        </authorList>
    </citation>
    <scope>NUCLEOTIDE SEQUENCE</scope>
</reference>
<evidence type="ECO:0000256" key="4">
    <source>
        <dbReference type="ARBA" id="ARBA00022801"/>
    </source>
</evidence>
<keyword evidence="2" id="KW-0645">Protease</keyword>
<gene>
    <name evidence="12" type="ORF">EDS130_LOCUS44791</name>
</gene>
<evidence type="ECO:0000259" key="8">
    <source>
        <dbReference type="Pfam" id="PF00675"/>
    </source>
</evidence>
<dbReference type="PROSITE" id="PS00143">
    <property type="entry name" value="INSULINASE"/>
    <property type="match status" value="1"/>
</dbReference>
<keyword evidence="5" id="KW-0862">Zinc</keyword>
<name>A0A815VY03_ADIRI</name>
<keyword evidence="3" id="KW-0479">Metal-binding</keyword>
<dbReference type="FunFam" id="3.30.830.10:FF:000004">
    <property type="entry name" value="Putative insulin-degrading enzyme"/>
    <property type="match status" value="1"/>
</dbReference>
<comment type="similarity">
    <text evidence="1 7">Belongs to the peptidase M16 family.</text>
</comment>
<feature type="domain" description="Peptidase M16 middle/third" evidence="10">
    <location>
        <begin position="389"/>
        <end position="675"/>
    </location>
</feature>
<dbReference type="InterPro" id="IPR001431">
    <property type="entry name" value="Pept_M16_Zn_BS"/>
</dbReference>
<dbReference type="GO" id="GO:0051603">
    <property type="term" value="P:proteolysis involved in protein catabolic process"/>
    <property type="evidence" value="ECO:0007669"/>
    <property type="project" value="TreeGrafter"/>
</dbReference>
<dbReference type="EMBL" id="CAJNOJ010000923">
    <property type="protein sequence ID" value="CAF1533872.1"/>
    <property type="molecule type" value="Genomic_DNA"/>
</dbReference>
<dbReference type="FunFam" id="3.30.830.10:FF:000005">
    <property type="entry name" value="nardilysin isoform X1"/>
    <property type="match status" value="1"/>
</dbReference>
<dbReference type="Gene3D" id="3.30.830.10">
    <property type="entry name" value="Metalloenzyme, LuxS/M16 peptidase-like"/>
    <property type="match status" value="4"/>
</dbReference>
<feature type="domain" description="Peptidase M16 N-terminal" evidence="8">
    <location>
        <begin position="42"/>
        <end position="178"/>
    </location>
</feature>
<dbReference type="AlphaFoldDB" id="A0A815VY03"/>
<dbReference type="InterPro" id="IPR011249">
    <property type="entry name" value="Metalloenz_LuxS/M16"/>
</dbReference>
<keyword evidence="6" id="KW-0482">Metalloprotease</keyword>
<dbReference type="GO" id="GO:0004222">
    <property type="term" value="F:metalloendopeptidase activity"/>
    <property type="evidence" value="ECO:0007669"/>
    <property type="project" value="InterPro"/>
</dbReference>
<dbReference type="OrthoDB" id="6474849at2759"/>
<evidence type="ECO:0000256" key="7">
    <source>
        <dbReference type="RuleBase" id="RU004447"/>
    </source>
</evidence>